<dbReference type="InterPro" id="IPR016187">
    <property type="entry name" value="CTDL_fold"/>
</dbReference>
<reference evidence="2 3" key="1">
    <citation type="journal article" date="2014" name="Int. J. Syst. Evol. Microbiol.">
        <title>Phaeodactylibacter xiamenensis gen. nov., sp. nov., a member of the family Saprospiraceae isolated from the marine alga Phaeodactylum tricornutum.</title>
        <authorList>
            <person name="Chen Z.Jr."/>
            <person name="Lei X."/>
            <person name="Lai Q."/>
            <person name="Li Y."/>
            <person name="Zhang B."/>
            <person name="Zhang J."/>
            <person name="Zhang H."/>
            <person name="Yang L."/>
            <person name="Zheng W."/>
            <person name="Tian Y."/>
            <person name="Yu Z."/>
            <person name="Xu H.Jr."/>
            <person name="Zheng T."/>
        </authorList>
    </citation>
    <scope>NUCLEOTIDE SEQUENCE [LARGE SCALE GENOMIC DNA]</scope>
    <source>
        <strain evidence="2 3">KD52</strain>
    </source>
</reference>
<proteinExistence type="predicted"/>
<name>A0A098S6D9_9BACT</name>
<dbReference type="RefSeq" id="WP_044220499.1">
    <property type="nucleotide sequence ID" value="NZ_JBKAGJ010000012.1"/>
</dbReference>
<gene>
    <name evidence="2" type="ORF">IX84_12270</name>
</gene>
<dbReference type="EMBL" id="JPOS01000029">
    <property type="protein sequence ID" value="KGE87899.1"/>
    <property type="molecule type" value="Genomic_DNA"/>
</dbReference>
<dbReference type="InterPro" id="IPR005532">
    <property type="entry name" value="SUMF_dom"/>
</dbReference>
<dbReference type="Proteomes" id="UP000029736">
    <property type="component" value="Unassembled WGS sequence"/>
</dbReference>
<accession>A0A098S6D9</accession>
<keyword evidence="3" id="KW-1185">Reference proteome</keyword>
<sequence length="304" mass="35054">MKKRFLFSLSLLSAICLTTCTRKVSLEWSAEEFETFILPPGGVEIAPGLFYDRQEITVRDWWEYLHWIRDVYGTKSAEFKAALPLTSVWGVPYRCLERLEKEYFTSGPYANFPIVGVSRAQAVAYAKWRADRILELILRHFEAIPFHPDPGPRNHFTIERYLSGKYRRCAPHPALARYIHYRLPSEEDWKKAKAYNEEVLRRYQKECQLDCEEPVNAGQNPCTQERVIRLPVASAGSGILPDSLKYIRHLSGNVAEWSATPGVTLGGSWFHKPADVAQYVLFRADKPNAWTGFRLVAEYREVGY</sequence>
<feature type="domain" description="Sulfatase-modifying factor enzyme-like" evidence="1">
    <location>
        <begin position="43"/>
        <end position="296"/>
    </location>
</feature>
<dbReference type="OrthoDB" id="9768004at2"/>
<evidence type="ECO:0000313" key="3">
    <source>
        <dbReference type="Proteomes" id="UP000029736"/>
    </source>
</evidence>
<evidence type="ECO:0000259" key="1">
    <source>
        <dbReference type="Pfam" id="PF03781"/>
    </source>
</evidence>
<dbReference type="InterPro" id="IPR042095">
    <property type="entry name" value="SUMF_sf"/>
</dbReference>
<comment type="caution">
    <text evidence="2">The sequence shown here is derived from an EMBL/GenBank/DDBJ whole genome shotgun (WGS) entry which is preliminary data.</text>
</comment>
<dbReference type="AlphaFoldDB" id="A0A098S6D9"/>
<organism evidence="2 3">
    <name type="scientific">Phaeodactylibacter xiamenensis</name>
    <dbReference type="NCBI Taxonomy" id="1524460"/>
    <lineage>
        <taxon>Bacteria</taxon>
        <taxon>Pseudomonadati</taxon>
        <taxon>Bacteroidota</taxon>
        <taxon>Saprospiria</taxon>
        <taxon>Saprospirales</taxon>
        <taxon>Haliscomenobacteraceae</taxon>
        <taxon>Phaeodactylibacter</taxon>
    </lineage>
</organism>
<dbReference type="Pfam" id="PF03781">
    <property type="entry name" value="FGE-sulfatase"/>
    <property type="match status" value="1"/>
</dbReference>
<protein>
    <recommendedName>
        <fullName evidence="1">Sulfatase-modifying factor enzyme-like domain-containing protein</fullName>
    </recommendedName>
</protein>
<dbReference type="Gene3D" id="3.90.1580.10">
    <property type="entry name" value="paralog of FGE (formylglycine-generating enzyme)"/>
    <property type="match status" value="1"/>
</dbReference>
<dbReference type="SUPFAM" id="SSF56436">
    <property type="entry name" value="C-type lectin-like"/>
    <property type="match status" value="1"/>
</dbReference>
<evidence type="ECO:0000313" key="2">
    <source>
        <dbReference type="EMBL" id="KGE87899.1"/>
    </source>
</evidence>
<dbReference type="STRING" id="1524460.IX84_12270"/>